<dbReference type="Proteomes" id="UP000613266">
    <property type="component" value="Unassembled WGS sequence"/>
</dbReference>
<keyword evidence="3" id="KW-1185">Reference proteome</keyword>
<gene>
    <name evidence="2" type="ORF">I7X39_20545</name>
</gene>
<proteinExistence type="predicted"/>
<protein>
    <submittedName>
        <fullName evidence="2">Uncharacterized protein</fullName>
    </submittedName>
</protein>
<sequence length="127" mass="13922">MKAELQQALRGLRIELLLLGLALALGLLLLPQLGAGARAAVLLSALLLAYLALRLGLDAWVLRRWLRAPDLPQAMQAFDQRLARLRLRPASGRNLAERLQGLARWRLRALCALALHCALLGLFFGSA</sequence>
<feature type="transmembrane region" description="Helical" evidence="1">
    <location>
        <begin position="12"/>
        <end position="30"/>
    </location>
</feature>
<evidence type="ECO:0000256" key="1">
    <source>
        <dbReference type="SAM" id="Phobius"/>
    </source>
</evidence>
<comment type="caution">
    <text evidence="2">The sequence shown here is derived from an EMBL/GenBank/DDBJ whole genome shotgun (WGS) entry which is preliminary data.</text>
</comment>
<feature type="transmembrane region" description="Helical" evidence="1">
    <location>
        <begin position="107"/>
        <end position="125"/>
    </location>
</feature>
<keyword evidence="1" id="KW-1133">Transmembrane helix</keyword>
<name>A0A931JAA7_9BURK</name>
<feature type="transmembrane region" description="Helical" evidence="1">
    <location>
        <begin position="36"/>
        <end position="57"/>
    </location>
</feature>
<accession>A0A931JAA7</accession>
<organism evidence="2 3">
    <name type="scientific">Inhella proteolytica</name>
    <dbReference type="NCBI Taxonomy" id="2795029"/>
    <lineage>
        <taxon>Bacteria</taxon>
        <taxon>Pseudomonadati</taxon>
        <taxon>Pseudomonadota</taxon>
        <taxon>Betaproteobacteria</taxon>
        <taxon>Burkholderiales</taxon>
        <taxon>Sphaerotilaceae</taxon>
        <taxon>Inhella</taxon>
    </lineage>
</organism>
<dbReference type="EMBL" id="JAEDAK010000020">
    <property type="protein sequence ID" value="MBH9579292.1"/>
    <property type="molecule type" value="Genomic_DNA"/>
</dbReference>
<reference evidence="2" key="1">
    <citation type="submission" date="2020-12" db="EMBL/GenBank/DDBJ databases">
        <title>The genome sequence of Inhella sp. 1Y17.</title>
        <authorList>
            <person name="Liu Y."/>
        </authorList>
    </citation>
    <scope>NUCLEOTIDE SEQUENCE</scope>
    <source>
        <strain evidence="2">1Y17</strain>
    </source>
</reference>
<dbReference type="AlphaFoldDB" id="A0A931JAA7"/>
<keyword evidence="1" id="KW-0472">Membrane</keyword>
<evidence type="ECO:0000313" key="2">
    <source>
        <dbReference type="EMBL" id="MBH9579292.1"/>
    </source>
</evidence>
<evidence type="ECO:0000313" key="3">
    <source>
        <dbReference type="Proteomes" id="UP000613266"/>
    </source>
</evidence>
<keyword evidence="1" id="KW-0812">Transmembrane</keyword>
<dbReference type="RefSeq" id="WP_198113096.1">
    <property type="nucleotide sequence ID" value="NZ_JAEDAK010000020.1"/>
</dbReference>